<keyword evidence="1" id="KW-0175">Coiled coil</keyword>
<reference evidence="3 4" key="1">
    <citation type="journal article" date="2011" name="J. Bacteriol.">
        <title>Complete genome sequence of the animal pathogen Listeria ivanovii, which provides insights into host specificities and evolution of the genus Listeria.</title>
        <authorList>
            <person name="Buchrieser C."/>
            <person name="Rusniok C."/>
            <person name="Garrido P."/>
            <person name="Hain T."/>
            <person name="Scortti M."/>
            <person name="Lampidis R."/>
            <person name="Karst U."/>
            <person name="Chakraborty T."/>
            <person name="Cossart P."/>
            <person name="Kreft J."/>
            <person name="Vazquez-Boland J.A."/>
            <person name="Goebel W."/>
            <person name="Glaser P."/>
        </authorList>
    </citation>
    <scope>NUCLEOTIDE SEQUENCE [LARGE SCALE GENOMIC DNA]</scope>
    <source>
        <strain evidence="4">ATCC BAA-678 / PAM 55</strain>
    </source>
</reference>
<dbReference type="HOGENOM" id="CLU_024787_2_1_9"/>
<name>G2ZAD7_LISIP</name>
<evidence type="ECO:0000313" key="4">
    <source>
        <dbReference type="Proteomes" id="UP000001286"/>
    </source>
</evidence>
<gene>
    <name evidence="3" type="ordered locus">LIV_1627</name>
</gene>
<dbReference type="EMBL" id="FR687253">
    <property type="protein sequence ID" value="CBW86114.1"/>
    <property type="molecule type" value="Genomic_DNA"/>
</dbReference>
<evidence type="ECO:0000259" key="2">
    <source>
        <dbReference type="SMART" id="SM00974"/>
    </source>
</evidence>
<organism evidence="3 4">
    <name type="scientific">Listeria ivanovii (strain ATCC BAA-678 / PAM 55)</name>
    <dbReference type="NCBI Taxonomy" id="881621"/>
    <lineage>
        <taxon>Bacteria</taxon>
        <taxon>Bacillati</taxon>
        <taxon>Bacillota</taxon>
        <taxon>Bacilli</taxon>
        <taxon>Bacillales</taxon>
        <taxon>Listeriaceae</taxon>
        <taxon>Listeria</taxon>
    </lineage>
</organism>
<dbReference type="RefSeq" id="WP_014093013.1">
    <property type="nucleotide sequence ID" value="NC_016011.1"/>
</dbReference>
<dbReference type="OrthoDB" id="9811665at2"/>
<dbReference type="InterPro" id="IPR018306">
    <property type="entry name" value="Phage_T5_Orf172_DNA-bd"/>
</dbReference>
<sequence length="450" mass="53268">MDKTSFFNKLKNNRMVKKQTKSLDEIEKEISEAKNELELLQVQLADKSALILNFKKEVEKGNEALRENIIKEAENKVLNLNYELSKMQEKKNELQKDLVEIPNQIEMESFGFYKPKYDFASSLGYKEELEEIRLDQKQLVSEKDAILILREWAVDGSLSKGRTFTNRLSKSLVRAFNNECEAAINKVRYSNFLQIEKRINKSYTQLNKINETNMIEISPEFLDLKLQELTLAFEYEQKKQDEKEQLREQREKEREEKALQKEINDKKKVIDKDITHYQKIIDELQQKIMVEDTNKMDIECQINKLQQKINEKEKEKEELDYREAHAQAGYVYIISNIGSFGEDIVKIGVTRRINPLERISELSSASVPFKFDVHALIFSYEAYKLESELHQKFSKYRINKVNNRKEFFKVPIVDLEVELYQYESLTIDFEKTPEAQEYRESLSLIQEVVK</sequence>
<dbReference type="eggNOG" id="COG0172">
    <property type="taxonomic scope" value="Bacteria"/>
</dbReference>
<dbReference type="InterPro" id="IPR025280">
    <property type="entry name" value="SNIPE"/>
</dbReference>
<proteinExistence type="predicted"/>
<dbReference type="AlphaFoldDB" id="G2ZAD7"/>
<feature type="coiled-coil region" evidence="1">
    <location>
        <begin position="232"/>
        <end position="322"/>
    </location>
</feature>
<protein>
    <recommendedName>
        <fullName evidence="2">Bacteriophage T5 Orf172 DNA-binding domain-containing protein</fullName>
    </recommendedName>
</protein>
<dbReference type="Pfam" id="PF13455">
    <property type="entry name" value="MUG113"/>
    <property type="match status" value="1"/>
</dbReference>
<dbReference type="Pfam" id="PF13250">
    <property type="entry name" value="SNIPE"/>
    <property type="match status" value="1"/>
</dbReference>
<evidence type="ECO:0000313" key="3">
    <source>
        <dbReference type="EMBL" id="CBW86114.1"/>
    </source>
</evidence>
<feature type="domain" description="Bacteriophage T5 Orf172 DNA-binding" evidence="2">
    <location>
        <begin position="339"/>
        <end position="422"/>
    </location>
</feature>
<dbReference type="SMART" id="SM00974">
    <property type="entry name" value="T5orf172"/>
    <property type="match status" value="1"/>
</dbReference>
<evidence type="ECO:0000256" key="1">
    <source>
        <dbReference type="SAM" id="Coils"/>
    </source>
</evidence>
<accession>G2ZAD7</accession>
<feature type="coiled-coil region" evidence="1">
    <location>
        <begin position="16"/>
        <end position="104"/>
    </location>
</feature>
<dbReference type="KEGG" id="liv:LIV_1627"/>
<dbReference type="Proteomes" id="UP000001286">
    <property type="component" value="Chromosome"/>
</dbReference>